<proteinExistence type="predicted"/>
<gene>
    <name evidence="1" type="ORF">WJX73_010863</name>
</gene>
<keyword evidence="2" id="KW-1185">Reference proteome</keyword>
<sequence>MEPLAPPQCAGTYIANGQMSYNDIANEIFPRSTLTSMSRPGFDYNYLWPEISQANACANVSLVTQMLPDGTPGTPVQGSKLLIPPCRWGIGCRAVVPINTVVPYGYVTMQLTSRR</sequence>
<accession>A0AAW1NRP0</accession>
<comment type="caution">
    <text evidence="1">The sequence shown here is derived from an EMBL/GenBank/DDBJ whole genome shotgun (WGS) entry which is preliminary data.</text>
</comment>
<evidence type="ECO:0000313" key="2">
    <source>
        <dbReference type="Proteomes" id="UP001465755"/>
    </source>
</evidence>
<dbReference type="Proteomes" id="UP001465755">
    <property type="component" value="Unassembled WGS sequence"/>
</dbReference>
<dbReference type="AlphaFoldDB" id="A0AAW1NRP0"/>
<dbReference type="EMBL" id="JALJOQ010000116">
    <property type="protein sequence ID" value="KAK9796345.1"/>
    <property type="molecule type" value="Genomic_DNA"/>
</dbReference>
<evidence type="ECO:0000313" key="1">
    <source>
        <dbReference type="EMBL" id="KAK9796345.1"/>
    </source>
</evidence>
<organism evidence="1 2">
    <name type="scientific">Symbiochloris irregularis</name>
    <dbReference type="NCBI Taxonomy" id="706552"/>
    <lineage>
        <taxon>Eukaryota</taxon>
        <taxon>Viridiplantae</taxon>
        <taxon>Chlorophyta</taxon>
        <taxon>core chlorophytes</taxon>
        <taxon>Trebouxiophyceae</taxon>
        <taxon>Trebouxiales</taxon>
        <taxon>Trebouxiaceae</taxon>
        <taxon>Symbiochloris</taxon>
    </lineage>
</organism>
<name>A0AAW1NRP0_9CHLO</name>
<protein>
    <submittedName>
        <fullName evidence="1">Uncharacterized protein</fullName>
    </submittedName>
</protein>
<reference evidence="1 2" key="1">
    <citation type="journal article" date="2024" name="Nat. Commun.">
        <title>Phylogenomics reveals the evolutionary origins of lichenization in chlorophyte algae.</title>
        <authorList>
            <person name="Puginier C."/>
            <person name="Libourel C."/>
            <person name="Otte J."/>
            <person name="Skaloud P."/>
            <person name="Haon M."/>
            <person name="Grisel S."/>
            <person name="Petersen M."/>
            <person name="Berrin J.G."/>
            <person name="Delaux P.M."/>
            <person name="Dal Grande F."/>
            <person name="Keller J."/>
        </authorList>
    </citation>
    <scope>NUCLEOTIDE SEQUENCE [LARGE SCALE GENOMIC DNA]</scope>
    <source>
        <strain evidence="1 2">SAG 2036</strain>
    </source>
</reference>